<dbReference type="EMBL" id="MU827319">
    <property type="protein sequence ID" value="KAJ7357692.1"/>
    <property type="molecule type" value="Genomic_DNA"/>
</dbReference>
<dbReference type="Proteomes" id="UP001163046">
    <property type="component" value="Unassembled WGS sequence"/>
</dbReference>
<dbReference type="AlphaFoldDB" id="A0A9X0CL28"/>
<organism evidence="2 3">
    <name type="scientific">Desmophyllum pertusum</name>
    <dbReference type="NCBI Taxonomy" id="174260"/>
    <lineage>
        <taxon>Eukaryota</taxon>
        <taxon>Metazoa</taxon>
        <taxon>Cnidaria</taxon>
        <taxon>Anthozoa</taxon>
        <taxon>Hexacorallia</taxon>
        <taxon>Scleractinia</taxon>
        <taxon>Caryophylliina</taxon>
        <taxon>Caryophylliidae</taxon>
        <taxon>Desmophyllum</taxon>
    </lineage>
</organism>
<dbReference type="PANTHER" id="PTHR16165:SF5">
    <property type="entry name" value="NXPE FAMILY MEMBER 3"/>
    <property type="match status" value="1"/>
</dbReference>
<dbReference type="InterPro" id="IPR014756">
    <property type="entry name" value="Ig_E-set"/>
</dbReference>
<evidence type="ECO:0000313" key="2">
    <source>
        <dbReference type="EMBL" id="KAJ7357692.1"/>
    </source>
</evidence>
<dbReference type="PANTHER" id="PTHR16165">
    <property type="entry name" value="NXPE FAMILY MEMBER"/>
    <property type="match status" value="1"/>
</dbReference>
<dbReference type="OrthoDB" id="5948380at2759"/>
<proteinExistence type="predicted"/>
<reference evidence="2" key="1">
    <citation type="submission" date="2023-01" db="EMBL/GenBank/DDBJ databases">
        <title>Genome assembly of the deep-sea coral Lophelia pertusa.</title>
        <authorList>
            <person name="Herrera S."/>
            <person name="Cordes E."/>
        </authorList>
    </citation>
    <scope>NUCLEOTIDE SEQUENCE</scope>
    <source>
        <strain evidence="2">USNM1676648</strain>
        <tissue evidence="2">Polyp</tissue>
    </source>
</reference>
<evidence type="ECO:0000256" key="1">
    <source>
        <dbReference type="SAM" id="MobiDB-lite"/>
    </source>
</evidence>
<comment type="caution">
    <text evidence="2">The sequence shown here is derived from an EMBL/GenBank/DDBJ whole genome shotgun (WGS) entry which is preliminary data.</text>
</comment>
<name>A0A9X0CL28_9CNID</name>
<keyword evidence="3" id="KW-1185">Reference proteome</keyword>
<gene>
    <name evidence="2" type="ORF">OS493_023825</name>
</gene>
<sequence>MFTLSGYRSFGLDDEISSDYGSDDLENSPQVNIGSWIREATRVNVTVRHESKQRRKTNNPSDENSHNKELPVQNLSRKYNTFDIFKRDWCRMQRARLEWKEVLGPCLNSTAWEEPNSHGINQISDPGKSFITHWDIRQAGEFSRFVIQTVSPSNEVKTIGGDSWRIHLHGVSSLAPTVLDLGNGSYEVLFLIIEDGEYEAKIFLDYSLCHGFKDPPPFWFKKGNPQGKNQPDGILKGDRPFLIAPFRGGEKVTFHVPSSNNNQRHIDALMMAVPSSTKRPQYTCDSSCGTFVWDGFGRWINAQWKPYIKEDVQKDRRTGEGIFFAFGDSVSNTFFSSLTSGPYSGLCKMAFTGCRVVYHWVYDMTRYWGDGVKSPREPLPDEQDYDHERVINDVKKTLYNPVMNEKSVLLLNMGIHFAAAVNFTNYRRVIDQLVSLVNEDNSHRKLFNDTNSFKGRFIWKTSTALNRERFPNPHKDVRRFLTFPRVLLYNAYATSAMCRAGVDVIDVYPISDSYPAGTMSQSDPVHYANHVFRDVEALLYKMFAP</sequence>
<evidence type="ECO:0000313" key="3">
    <source>
        <dbReference type="Proteomes" id="UP001163046"/>
    </source>
</evidence>
<accession>A0A9X0CL28</accession>
<feature type="region of interest" description="Disordered" evidence="1">
    <location>
        <begin position="47"/>
        <end position="72"/>
    </location>
</feature>
<dbReference type="Gene3D" id="2.60.40.10">
    <property type="entry name" value="Immunoglobulins"/>
    <property type="match status" value="1"/>
</dbReference>
<protein>
    <submittedName>
        <fullName evidence="2">Uncharacterized protein</fullName>
    </submittedName>
</protein>
<dbReference type="SUPFAM" id="SSF81296">
    <property type="entry name" value="E set domains"/>
    <property type="match status" value="1"/>
</dbReference>
<dbReference type="InterPro" id="IPR013783">
    <property type="entry name" value="Ig-like_fold"/>
</dbReference>